<protein>
    <submittedName>
        <fullName evidence="2">Uncharacterized protein</fullName>
    </submittedName>
</protein>
<organism evidence="2 3">
    <name type="scientific">Thelephora terrestris</name>
    <dbReference type="NCBI Taxonomy" id="56493"/>
    <lineage>
        <taxon>Eukaryota</taxon>
        <taxon>Fungi</taxon>
        <taxon>Dikarya</taxon>
        <taxon>Basidiomycota</taxon>
        <taxon>Agaricomycotina</taxon>
        <taxon>Agaricomycetes</taxon>
        <taxon>Thelephorales</taxon>
        <taxon>Thelephoraceae</taxon>
        <taxon>Thelephora</taxon>
    </lineage>
</organism>
<reference evidence="2" key="1">
    <citation type="journal article" date="2020" name="Nat. Commun.">
        <title>Large-scale genome sequencing of mycorrhizal fungi provides insights into the early evolution of symbiotic traits.</title>
        <authorList>
            <person name="Miyauchi S."/>
            <person name="Kiss E."/>
            <person name="Kuo A."/>
            <person name="Drula E."/>
            <person name="Kohler A."/>
            <person name="Sanchez-Garcia M."/>
            <person name="Morin E."/>
            <person name="Andreopoulos B."/>
            <person name="Barry K.W."/>
            <person name="Bonito G."/>
            <person name="Buee M."/>
            <person name="Carver A."/>
            <person name="Chen C."/>
            <person name="Cichocki N."/>
            <person name="Clum A."/>
            <person name="Culley D."/>
            <person name="Crous P.W."/>
            <person name="Fauchery L."/>
            <person name="Girlanda M."/>
            <person name="Hayes R.D."/>
            <person name="Keri Z."/>
            <person name="LaButti K."/>
            <person name="Lipzen A."/>
            <person name="Lombard V."/>
            <person name="Magnuson J."/>
            <person name="Maillard F."/>
            <person name="Murat C."/>
            <person name="Nolan M."/>
            <person name="Ohm R.A."/>
            <person name="Pangilinan J."/>
            <person name="Pereira M.F."/>
            <person name="Perotto S."/>
            <person name="Peter M."/>
            <person name="Pfister S."/>
            <person name="Riley R."/>
            <person name="Sitrit Y."/>
            <person name="Stielow J.B."/>
            <person name="Szollosi G."/>
            <person name="Zifcakova L."/>
            <person name="Stursova M."/>
            <person name="Spatafora J.W."/>
            <person name="Tedersoo L."/>
            <person name="Vaario L.M."/>
            <person name="Yamada A."/>
            <person name="Yan M."/>
            <person name="Wang P."/>
            <person name="Xu J."/>
            <person name="Bruns T."/>
            <person name="Baldrian P."/>
            <person name="Vilgalys R."/>
            <person name="Dunand C."/>
            <person name="Henrissat B."/>
            <person name="Grigoriev I.V."/>
            <person name="Hibbett D."/>
            <person name="Nagy L.G."/>
            <person name="Martin F.M."/>
        </authorList>
    </citation>
    <scope>NUCLEOTIDE SEQUENCE</scope>
    <source>
        <strain evidence="2">UH-Tt-Lm1</strain>
    </source>
</reference>
<gene>
    <name evidence="2" type="ORF">BJ322DRAFT_253081</name>
</gene>
<dbReference type="AlphaFoldDB" id="A0A9P6H7R2"/>
<feature type="compositionally biased region" description="Low complexity" evidence="1">
    <location>
        <begin position="78"/>
        <end position="90"/>
    </location>
</feature>
<dbReference type="Proteomes" id="UP000736335">
    <property type="component" value="Unassembled WGS sequence"/>
</dbReference>
<evidence type="ECO:0000313" key="3">
    <source>
        <dbReference type="Proteomes" id="UP000736335"/>
    </source>
</evidence>
<reference evidence="2" key="2">
    <citation type="submission" date="2020-11" db="EMBL/GenBank/DDBJ databases">
        <authorList>
            <consortium name="DOE Joint Genome Institute"/>
            <person name="Kuo A."/>
            <person name="Miyauchi S."/>
            <person name="Kiss E."/>
            <person name="Drula E."/>
            <person name="Kohler A."/>
            <person name="Sanchez-Garcia M."/>
            <person name="Andreopoulos B."/>
            <person name="Barry K.W."/>
            <person name="Bonito G."/>
            <person name="Buee M."/>
            <person name="Carver A."/>
            <person name="Chen C."/>
            <person name="Cichocki N."/>
            <person name="Clum A."/>
            <person name="Culley D."/>
            <person name="Crous P.W."/>
            <person name="Fauchery L."/>
            <person name="Girlanda M."/>
            <person name="Hayes R."/>
            <person name="Keri Z."/>
            <person name="Labutti K."/>
            <person name="Lipzen A."/>
            <person name="Lombard V."/>
            <person name="Magnuson J."/>
            <person name="Maillard F."/>
            <person name="Morin E."/>
            <person name="Murat C."/>
            <person name="Nolan M."/>
            <person name="Ohm R."/>
            <person name="Pangilinan J."/>
            <person name="Pereira M."/>
            <person name="Perotto S."/>
            <person name="Peter M."/>
            <person name="Riley R."/>
            <person name="Sitrit Y."/>
            <person name="Stielow B."/>
            <person name="Szollosi G."/>
            <person name="Zifcakova L."/>
            <person name="Stursova M."/>
            <person name="Spatafora J.W."/>
            <person name="Tedersoo L."/>
            <person name="Vaario L.-M."/>
            <person name="Yamada A."/>
            <person name="Yan M."/>
            <person name="Wang P."/>
            <person name="Xu J."/>
            <person name="Bruns T."/>
            <person name="Baldrian P."/>
            <person name="Vilgalys R."/>
            <person name="Henrissat B."/>
            <person name="Grigoriev I.V."/>
            <person name="Hibbett D."/>
            <person name="Nagy L.G."/>
            <person name="Martin F.M."/>
        </authorList>
    </citation>
    <scope>NUCLEOTIDE SEQUENCE</scope>
    <source>
        <strain evidence="2">UH-Tt-Lm1</strain>
    </source>
</reference>
<comment type="caution">
    <text evidence="2">The sequence shown here is derived from an EMBL/GenBank/DDBJ whole genome shotgun (WGS) entry which is preliminary data.</text>
</comment>
<keyword evidence="3" id="KW-1185">Reference proteome</keyword>
<sequence length="168" mass="18513">MAGRLLLATTVAFAVGCVAVSLYDVLVGVYEYNSRQEPEKRPYEHSNHSDETLVDSIHELIKPHEVPDSEGPPSPQRTPSTSDSSPNNSPRFNQTPTPPPTPPSTGPWPVKERKPPKGRVIIIQDTMPSDEESSTPLSVLPPDVLGASFSKFEVQETIEQVLERMQSR</sequence>
<feature type="compositionally biased region" description="Basic and acidic residues" evidence="1">
    <location>
        <begin position="57"/>
        <end position="67"/>
    </location>
</feature>
<dbReference type="OrthoDB" id="10380660at2759"/>
<dbReference type="EMBL" id="WIUZ02000014">
    <property type="protein sequence ID" value="KAF9781113.1"/>
    <property type="molecule type" value="Genomic_DNA"/>
</dbReference>
<accession>A0A9P6H7R2</accession>
<feature type="region of interest" description="Disordered" evidence="1">
    <location>
        <begin position="57"/>
        <end position="120"/>
    </location>
</feature>
<evidence type="ECO:0000256" key="1">
    <source>
        <dbReference type="SAM" id="MobiDB-lite"/>
    </source>
</evidence>
<proteinExistence type="predicted"/>
<dbReference type="PROSITE" id="PS51257">
    <property type="entry name" value="PROKAR_LIPOPROTEIN"/>
    <property type="match status" value="1"/>
</dbReference>
<feature type="compositionally biased region" description="Pro residues" evidence="1">
    <location>
        <begin position="96"/>
        <end position="106"/>
    </location>
</feature>
<name>A0A9P6H7R2_9AGAM</name>
<evidence type="ECO:0000313" key="2">
    <source>
        <dbReference type="EMBL" id="KAF9781113.1"/>
    </source>
</evidence>